<organism evidence="2 3">
    <name type="scientific">Fulvitalea axinellae</name>
    <dbReference type="NCBI Taxonomy" id="1182444"/>
    <lineage>
        <taxon>Bacteria</taxon>
        <taxon>Pseudomonadati</taxon>
        <taxon>Bacteroidota</taxon>
        <taxon>Cytophagia</taxon>
        <taxon>Cytophagales</taxon>
        <taxon>Persicobacteraceae</taxon>
        <taxon>Fulvitalea</taxon>
    </lineage>
</organism>
<evidence type="ECO:0000313" key="3">
    <source>
        <dbReference type="Proteomes" id="UP001348817"/>
    </source>
</evidence>
<dbReference type="EMBL" id="AP025320">
    <property type="protein sequence ID" value="BDD12758.1"/>
    <property type="molecule type" value="Genomic_DNA"/>
</dbReference>
<dbReference type="CDD" id="cd00038">
    <property type="entry name" value="CAP_ED"/>
    <property type="match status" value="1"/>
</dbReference>
<name>A0AAU9DA24_9BACT</name>
<evidence type="ECO:0000259" key="1">
    <source>
        <dbReference type="PROSITE" id="PS50042"/>
    </source>
</evidence>
<geneLocation type="plasmid" evidence="2 3">
    <name>pFA6</name>
</geneLocation>
<dbReference type="GO" id="GO:0003700">
    <property type="term" value="F:DNA-binding transcription factor activity"/>
    <property type="evidence" value="ECO:0007669"/>
    <property type="project" value="TreeGrafter"/>
</dbReference>
<gene>
    <name evidence="2" type="ORF">FUAX_51900</name>
</gene>
<dbReference type="SUPFAM" id="SSF51206">
    <property type="entry name" value="cAMP-binding domain-like"/>
    <property type="match status" value="1"/>
</dbReference>
<sequence>MHSELLGLFNQHAHLSPEDEELIISSFSLLRLAKGDFFLREGNTCKYVGFIKKGLVRYFVMKNDEESTFEFTKEGEFISDYSSFNRQSKSIQNIEAIEDCELLVIDYEKLQYLFKNTPQGNYIGRLVVEHRFDVMVNQLLAVYMQNSEQRYQKFIAEYSDLTQRIPQYLIASFVGVQPPSLSRIRKRISK</sequence>
<dbReference type="Gene3D" id="2.60.120.10">
    <property type="entry name" value="Jelly Rolls"/>
    <property type="match status" value="1"/>
</dbReference>
<dbReference type="KEGG" id="fax:FUAX_51900"/>
<keyword evidence="3" id="KW-1185">Reference proteome</keyword>
<dbReference type="PROSITE" id="PS50042">
    <property type="entry name" value="CNMP_BINDING_3"/>
    <property type="match status" value="1"/>
</dbReference>
<dbReference type="Pfam" id="PF00027">
    <property type="entry name" value="cNMP_binding"/>
    <property type="match status" value="1"/>
</dbReference>
<protein>
    <submittedName>
        <fullName evidence="2">DNA-binding protein</fullName>
    </submittedName>
</protein>
<keyword evidence="2" id="KW-0614">Plasmid</keyword>
<dbReference type="InterPro" id="IPR018490">
    <property type="entry name" value="cNMP-bd_dom_sf"/>
</dbReference>
<dbReference type="RefSeq" id="WP_338396055.1">
    <property type="nucleotide sequence ID" value="NZ_AP025320.1"/>
</dbReference>
<evidence type="ECO:0000313" key="2">
    <source>
        <dbReference type="EMBL" id="BDD12758.1"/>
    </source>
</evidence>
<dbReference type="InterPro" id="IPR000595">
    <property type="entry name" value="cNMP-bd_dom"/>
</dbReference>
<dbReference type="GO" id="GO:0003677">
    <property type="term" value="F:DNA binding"/>
    <property type="evidence" value="ECO:0007669"/>
    <property type="project" value="UniProtKB-KW"/>
</dbReference>
<keyword evidence="2" id="KW-0238">DNA-binding</keyword>
<dbReference type="InterPro" id="IPR050397">
    <property type="entry name" value="Env_Response_Regulators"/>
</dbReference>
<accession>A0AAU9DA24</accession>
<reference evidence="2 3" key="1">
    <citation type="submission" date="2021-12" db="EMBL/GenBank/DDBJ databases">
        <title>Genome sequencing of bacteria with rrn-lacking chromosome and rrn-plasmid.</title>
        <authorList>
            <person name="Anda M."/>
            <person name="Iwasaki W."/>
        </authorList>
    </citation>
    <scope>NUCLEOTIDE SEQUENCE [LARGE SCALE GENOMIC DNA]</scope>
    <source>
        <strain evidence="2 3">DSM 100852</strain>
        <plasmid evidence="2 3">pFA6</plasmid>
    </source>
</reference>
<dbReference type="InterPro" id="IPR014710">
    <property type="entry name" value="RmlC-like_jellyroll"/>
</dbReference>
<dbReference type="PANTHER" id="PTHR24567">
    <property type="entry name" value="CRP FAMILY TRANSCRIPTIONAL REGULATORY PROTEIN"/>
    <property type="match status" value="1"/>
</dbReference>
<proteinExistence type="predicted"/>
<dbReference type="Proteomes" id="UP001348817">
    <property type="component" value="Plasmid pFA6"/>
</dbReference>
<dbReference type="GO" id="GO:0005829">
    <property type="term" value="C:cytosol"/>
    <property type="evidence" value="ECO:0007669"/>
    <property type="project" value="TreeGrafter"/>
</dbReference>
<dbReference type="PANTHER" id="PTHR24567:SF76">
    <property type="entry name" value="CYCLIC NUCLEOTIDE-BINDING DOMAIN PROTEIN"/>
    <property type="match status" value="1"/>
</dbReference>
<feature type="domain" description="Cyclic nucleotide-binding" evidence="1">
    <location>
        <begin position="11"/>
        <end position="114"/>
    </location>
</feature>
<dbReference type="AlphaFoldDB" id="A0AAU9DA24"/>